<dbReference type="EMBL" id="CP051480">
    <property type="protein sequence ID" value="QJG66464.1"/>
    <property type="molecule type" value="Genomic_DNA"/>
</dbReference>
<accession>A0A858U070</accession>
<keyword evidence="2" id="KW-0472">Membrane</keyword>
<feature type="transmembrane region" description="Helical" evidence="2">
    <location>
        <begin position="216"/>
        <end position="238"/>
    </location>
</feature>
<feature type="transmembrane region" description="Helical" evidence="2">
    <location>
        <begin position="106"/>
        <end position="125"/>
    </location>
</feature>
<reference evidence="3 4" key="1">
    <citation type="submission" date="2020-04" db="EMBL/GenBank/DDBJ databases">
        <title>Novel Mycoplasma species detected in Phocoena phocoena (harbor porpoise) from the USA.</title>
        <authorList>
            <person name="Volokhov D.V."/>
        </authorList>
    </citation>
    <scope>NUCLEOTIDE SEQUENCE [LARGE SCALE GENOMIC DNA]</scope>
    <source>
        <strain evidence="3 4">C264-NAS</strain>
    </source>
</reference>
<dbReference type="InterPro" id="IPR059214">
    <property type="entry name" value="MSC_0882-like"/>
</dbReference>
<proteinExistence type="predicted"/>
<organism evidence="3 4">
    <name type="scientific">Mycoplasma phocoeninasale</name>
    <dbReference type="NCBI Taxonomy" id="2726117"/>
    <lineage>
        <taxon>Bacteria</taxon>
        <taxon>Bacillati</taxon>
        <taxon>Mycoplasmatota</taxon>
        <taxon>Mollicutes</taxon>
        <taxon>Mycoplasmataceae</taxon>
        <taxon>Mycoplasma</taxon>
    </lineage>
</organism>
<evidence type="ECO:0000313" key="3">
    <source>
        <dbReference type="EMBL" id="QJG66464.1"/>
    </source>
</evidence>
<dbReference type="RefSeq" id="WP_169580287.1">
    <property type="nucleotide sequence ID" value="NZ_CP051480.1"/>
</dbReference>
<keyword evidence="2" id="KW-1133">Transmembrane helix</keyword>
<gene>
    <name evidence="3" type="ORF">HGG64_01965</name>
</gene>
<evidence type="ECO:0000256" key="2">
    <source>
        <dbReference type="SAM" id="Phobius"/>
    </source>
</evidence>
<dbReference type="NCBIfam" id="NF045846">
    <property type="entry name" value="MSC0882_dom"/>
    <property type="match status" value="1"/>
</dbReference>
<name>A0A858U070_9MOLU</name>
<keyword evidence="2" id="KW-0812">Transmembrane</keyword>
<protein>
    <submittedName>
        <fullName evidence="3">Uncharacterized protein</fullName>
    </submittedName>
</protein>
<feature type="transmembrane region" description="Helical" evidence="2">
    <location>
        <begin position="70"/>
        <end position="94"/>
    </location>
</feature>
<sequence length="301" mass="34516">MNIEPMFTGDPNSKQDLSTTTNNQRSDVINNSINETILAREKRTLDPQGVIPNGIYRVFRHEKNIKRITIIIDFILALASIIIVLLFVFQPQLFNVKKVDEFKIPWGWYIVPVLLFLITFVNFISESIELLGILRSIVAYRESINSGSSSTPPFISILYRKLALKQVRRTWFVIAIIFYVGLFTLALWGLKDKTLGLLDFKKWISNAFPQENGANIVVYSLCGIMIAILVIFIINTIFRKKRMVDIESFFGISGINYNEIADRKSSAHKFYAKLFFLSILILLILPIVVYIILKKTVLKGK</sequence>
<feature type="region of interest" description="Disordered" evidence="1">
    <location>
        <begin position="1"/>
        <end position="24"/>
    </location>
</feature>
<evidence type="ECO:0000256" key="1">
    <source>
        <dbReference type="SAM" id="MobiDB-lite"/>
    </source>
</evidence>
<keyword evidence="4" id="KW-1185">Reference proteome</keyword>
<feature type="compositionally biased region" description="Polar residues" evidence="1">
    <location>
        <begin position="10"/>
        <end position="24"/>
    </location>
</feature>
<dbReference type="AlphaFoldDB" id="A0A858U070"/>
<evidence type="ECO:0000313" key="4">
    <source>
        <dbReference type="Proteomes" id="UP000501728"/>
    </source>
</evidence>
<feature type="transmembrane region" description="Helical" evidence="2">
    <location>
        <begin position="170"/>
        <end position="190"/>
    </location>
</feature>
<dbReference type="Proteomes" id="UP000501728">
    <property type="component" value="Chromosome"/>
</dbReference>
<feature type="transmembrane region" description="Helical" evidence="2">
    <location>
        <begin position="270"/>
        <end position="293"/>
    </location>
</feature>
<dbReference type="KEGG" id="mphn:HGG64_01965"/>